<reference evidence="4 5" key="1">
    <citation type="submission" date="2024-06" db="EMBL/GenBank/DDBJ databases">
        <title>A chromosome-level genome assembly of beet webworm, Loxostege sticticalis.</title>
        <authorList>
            <person name="Zhang Y."/>
        </authorList>
    </citation>
    <scope>NUCLEOTIDE SEQUENCE [LARGE SCALE GENOMIC DNA]</scope>
    <source>
        <strain evidence="4">AQ026</strain>
        <tissue evidence="4">Whole body</tissue>
    </source>
</reference>
<dbReference type="EMBL" id="JBEUOH010000014">
    <property type="protein sequence ID" value="KAL0879299.1"/>
    <property type="molecule type" value="Genomic_DNA"/>
</dbReference>
<evidence type="ECO:0000313" key="5">
    <source>
        <dbReference type="Proteomes" id="UP001549920"/>
    </source>
</evidence>
<dbReference type="PROSITE" id="PS50960">
    <property type="entry name" value="HTH_PSQ"/>
    <property type="match status" value="1"/>
</dbReference>
<gene>
    <name evidence="4" type="ORF">ABMA27_003078</name>
</gene>
<dbReference type="Proteomes" id="UP001549920">
    <property type="component" value="Unassembled WGS sequence"/>
</dbReference>
<comment type="subcellular location">
    <subcellularLocation>
        <location evidence="1 2">Nucleus</location>
    </subcellularLocation>
</comment>
<evidence type="ECO:0000256" key="1">
    <source>
        <dbReference type="ARBA" id="ARBA00004123"/>
    </source>
</evidence>
<dbReference type="Pfam" id="PF05225">
    <property type="entry name" value="HTH_psq"/>
    <property type="match status" value="1"/>
</dbReference>
<accession>A0ABR3HRV1</accession>
<feature type="domain" description="HTH psq-type" evidence="3">
    <location>
        <begin position="1"/>
        <end position="58"/>
    </location>
</feature>
<evidence type="ECO:0000313" key="4">
    <source>
        <dbReference type="EMBL" id="KAL0879299.1"/>
    </source>
</evidence>
<dbReference type="SUPFAM" id="SSF46689">
    <property type="entry name" value="Homeodomain-like"/>
    <property type="match status" value="1"/>
</dbReference>
<keyword evidence="5" id="KW-1185">Reference proteome</keyword>
<dbReference type="Gene3D" id="1.10.10.60">
    <property type="entry name" value="Homeodomain-like"/>
    <property type="match status" value="1"/>
</dbReference>
<comment type="caution">
    <text evidence="4">The sequence shown here is derived from an EMBL/GenBank/DDBJ whole genome shotgun (WGS) entry which is preliminary data.</text>
</comment>
<keyword evidence="2" id="KW-0238">DNA-binding</keyword>
<name>A0ABR3HRV1_LOXSC</name>
<sequence length="254" mass="28498">MPRQYERKSLRATSYSQEDLRSAVERVKTGELSNYAASKLYGIPTSTLNDHVRGKTGLRSQTLGRPPVIPIEMENKLASCLRTLVKWGWGLSRTEILDIVSDKCVLKTTDLGPTGSSHFYLRKRMTDPFVITEYFTLLKETLLELGIHKPEQIWNLDETLVCLDPSKTKVVGGKGLPCTRTTEGSGKENVTVLTTVNAAGTKLSPWLVFKKYMYNEWMILMIYDGHSTHVDTKVVALASENNITILKLPAHTSH</sequence>
<keyword evidence="2" id="KW-0539">Nucleus</keyword>
<dbReference type="InterPro" id="IPR007889">
    <property type="entry name" value="HTH_Psq"/>
</dbReference>
<dbReference type="InterPro" id="IPR009057">
    <property type="entry name" value="Homeodomain-like_sf"/>
</dbReference>
<proteinExistence type="predicted"/>
<protein>
    <recommendedName>
        <fullName evidence="3">HTH psq-type domain-containing protein</fullName>
    </recommendedName>
</protein>
<evidence type="ECO:0000259" key="3">
    <source>
        <dbReference type="PROSITE" id="PS50960"/>
    </source>
</evidence>
<organism evidence="4 5">
    <name type="scientific">Loxostege sticticalis</name>
    <name type="common">Beet webworm moth</name>
    <dbReference type="NCBI Taxonomy" id="481309"/>
    <lineage>
        <taxon>Eukaryota</taxon>
        <taxon>Metazoa</taxon>
        <taxon>Ecdysozoa</taxon>
        <taxon>Arthropoda</taxon>
        <taxon>Hexapoda</taxon>
        <taxon>Insecta</taxon>
        <taxon>Pterygota</taxon>
        <taxon>Neoptera</taxon>
        <taxon>Endopterygota</taxon>
        <taxon>Lepidoptera</taxon>
        <taxon>Glossata</taxon>
        <taxon>Ditrysia</taxon>
        <taxon>Pyraloidea</taxon>
        <taxon>Crambidae</taxon>
        <taxon>Pyraustinae</taxon>
        <taxon>Loxostege</taxon>
    </lineage>
</organism>
<evidence type="ECO:0000256" key="2">
    <source>
        <dbReference type="PROSITE-ProRule" id="PRU00320"/>
    </source>
</evidence>
<feature type="DNA-binding region" description="H-T-H motif" evidence="2">
    <location>
        <begin position="34"/>
        <end position="54"/>
    </location>
</feature>